<accession>A0ABD3I8R9</accession>
<keyword evidence="4" id="KW-1185">Reference proteome</keyword>
<feature type="domain" description="Reverse transcriptase zinc-binding" evidence="2">
    <location>
        <begin position="200"/>
        <end position="266"/>
    </location>
</feature>
<evidence type="ECO:0000256" key="1">
    <source>
        <dbReference type="SAM" id="MobiDB-lite"/>
    </source>
</evidence>
<gene>
    <name evidence="3" type="ORF">R1sor_017481</name>
</gene>
<evidence type="ECO:0000259" key="2">
    <source>
        <dbReference type="Pfam" id="PF13966"/>
    </source>
</evidence>
<comment type="caution">
    <text evidence="3">The sequence shown here is derived from an EMBL/GenBank/DDBJ whole genome shotgun (WGS) entry which is preliminary data.</text>
</comment>
<reference evidence="3 4" key="1">
    <citation type="submission" date="2024-09" db="EMBL/GenBank/DDBJ databases">
        <title>Chromosome-scale assembly of Riccia sorocarpa.</title>
        <authorList>
            <person name="Paukszto L."/>
        </authorList>
    </citation>
    <scope>NUCLEOTIDE SEQUENCE [LARGE SCALE GENOMIC DNA]</scope>
    <source>
        <strain evidence="3">LP-2024</strain>
        <tissue evidence="3">Aerial parts of the thallus</tissue>
    </source>
</reference>
<dbReference type="Proteomes" id="UP001633002">
    <property type="component" value="Unassembled WGS sequence"/>
</dbReference>
<dbReference type="EMBL" id="JBJQOH010000001">
    <property type="protein sequence ID" value="KAL3699459.1"/>
    <property type="molecule type" value="Genomic_DNA"/>
</dbReference>
<dbReference type="InterPro" id="IPR026960">
    <property type="entry name" value="RVT-Znf"/>
</dbReference>
<evidence type="ECO:0000313" key="3">
    <source>
        <dbReference type="EMBL" id="KAL3699459.1"/>
    </source>
</evidence>
<protein>
    <recommendedName>
        <fullName evidence="2">Reverse transcriptase zinc-binding domain-containing protein</fullName>
    </recommendedName>
</protein>
<proteinExistence type="predicted"/>
<organism evidence="3 4">
    <name type="scientific">Riccia sorocarpa</name>
    <dbReference type="NCBI Taxonomy" id="122646"/>
    <lineage>
        <taxon>Eukaryota</taxon>
        <taxon>Viridiplantae</taxon>
        <taxon>Streptophyta</taxon>
        <taxon>Embryophyta</taxon>
        <taxon>Marchantiophyta</taxon>
        <taxon>Marchantiopsida</taxon>
        <taxon>Marchantiidae</taxon>
        <taxon>Marchantiales</taxon>
        <taxon>Ricciaceae</taxon>
        <taxon>Riccia</taxon>
    </lineage>
</organism>
<feature type="region of interest" description="Disordered" evidence="1">
    <location>
        <begin position="448"/>
        <end position="490"/>
    </location>
</feature>
<dbReference type="AlphaFoldDB" id="A0ABD3I8R9"/>
<name>A0ABD3I8R9_9MARC</name>
<evidence type="ECO:0000313" key="4">
    <source>
        <dbReference type="Proteomes" id="UP001633002"/>
    </source>
</evidence>
<dbReference type="Pfam" id="PF13966">
    <property type="entry name" value="zf-RVT"/>
    <property type="match status" value="1"/>
</dbReference>
<sequence length="490" mass="56408">MDTDTLQDPIKMERIVDTGKGLLLLQTIPSGKTSTTRHFVKIWLQARPHLRLDSNRLVLPGTLTLYQVTLLKKSFGGQHWFNDRTVFPILKLIGIQTIRDLRSGTASWRDTGQEAQSAGIPLTSDQSADLTEFQSWLEELSIECASLQSSPSWRWTRGPDVWKKWTKPSRFWIDLLKVAHPPEDLTERWHPNRGLVSWADRWRLLWKKKSPAKIKIWIWRILKKGFFTNTRAQKMRIGQGICPRCGWREETITHLMWECASVKWTWDKLRRLTFEASPQFRIRETLLSTIDEDPHGTLLNIIAVMAQFLWKDRNVQVFQGRKRRTPAILALKQTREEIGSSFSNKSNETKWQQGIESLQEINDLIYASTRENQAINDGLTLSLQRIELLLETTPPQTVNITAEESVPWIIANSQTHPITADDGNTAAQFSGDHSHLIEELSECRIGSFSRENRGSQTEYRTFRLLPRPRENPVDGETGPSHAGNTCQDVD</sequence>